<dbReference type="EMBL" id="JACOPF010000002">
    <property type="protein sequence ID" value="MBC5689321.1"/>
    <property type="molecule type" value="Genomic_DNA"/>
</dbReference>
<gene>
    <name evidence="4" type="ORF">H8S37_10375</name>
</gene>
<feature type="region of interest" description="Disordered" evidence="1">
    <location>
        <begin position="82"/>
        <end position="121"/>
    </location>
</feature>
<dbReference type="PROSITE" id="PS51257">
    <property type="entry name" value="PROKAR_LIPOPROTEIN"/>
    <property type="match status" value="1"/>
</dbReference>
<feature type="domain" description="PepSY" evidence="3">
    <location>
        <begin position="128"/>
        <end position="188"/>
    </location>
</feature>
<sequence>MKIYIIVLSIALGFTFVAGCGVQNTPQQDISSQNTAPVNETQTQSKQNEEALQAEIDSLRKELDSLKNGQDGTKADNTQNAEAQLEASAAGSQQEQTQNNSGQTSQQSNTVPKSTPAPAYSAPQSNVAIDLEQAKQIALQKVPGATEQNLAIHLDFDDGFYVYEGDIWYDRMEYEFDIDANSGTILKWEQEYWH</sequence>
<evidence type="ECO:0000313" key="5">
    <source>
        <dbReference type="Proteomes" id="UP000652477"/>
    </source>
</evidence>
<reference evidence="4" key="1">
    <citation type="submission" date="2020-08" db="EMBL/GenBank/DDBJ databases">
        <title>Genome public.</title>
        <authorList>
            <person name="Liu C."/>
            <person name="Sun Q."/>
        </authorList>
    </citation>
    <scope>NUCLEOTIDE SEQUENCE</scope>
    <source>
        <strain evidence="4">NSJ-55</strain>
    </source>
</reference>
<protein>
    <submittedName>
        <fullName evidence="4">PepSY domain-containing protein</fullName>
    </submittedName>
</protein>
<evidence type="ECO:0000256" key="2">
    <source>
        <dbReference type="SAM" id="SignalP"/>
    </source>
</evidence>
<feature type="signal peptide" evidence="2">
    <location>
        <begin position="1"/>
        <end position="20"/>
    </location>
</feature>
<evidence type="ECO:0000256" key="1">
    <source>
        <dbReference type="SAM" id="MobiDB-lite"/>
    </source>
</evidence>
<dbReference type="InterPro" id="IPR025711">
    <property type="entry name" value="PepSY"/>
</dbReference>
<proteinExistence type="predicted"/>
<feature type="compositionally biased region" description="Polar residues" evidence="1">
    <location>
        <begin position="26"/>
        <end position="46"/>
    </location>
</feature>
<comment type="caution">
    <text evidence="4">The sequence shown here is derived from an EMBL/GenBank/DDBJ whole genome shotgun (WGS) entry which is preliminary data.</text>
</comment>
<name>A0A923LIK0_9FIRM</name>
<dbReference type="AlphaFoldDB" id="A0A923LIK0"/>
<accession>A0A923LIK0</accession>
<evidence type="ECO:0000313" key="4">
    <source>
        <dbReference type="EMBL" id="MBC5689321.1"/>
    </source>
</evidence>
<keyword evidence="2" id="KW-0732">Signal</keyword>
<evidence type="ECO:0000259" key="3">
    <source>
        <dbReference type="Pfam" id="PF03413"/>
    </source>
</evidence>
<dbReference type="Gene3D" id="3.10.450.40">
    <property type="match status" value="1"/>
</dbReference>
<feature type="region of interest" description="Disordered" evidence="1">
    <location>
        <begin position="26"/>
        <end position="50"/>
    </location>
</feature>
<feature type="compositionally biased region" description="Low complexity" evidence="1">
    <location>
        <begin position="91"/>
        <end position="110"/>
    </location>
</feature>
<dbReference type="Proteomes" id="UP000652477">
    <property type="component" value="Unassembled WGS sequence"/>
</dbReference>
<dbReference type="RefSeq" id="WP_186875994.1">
    <property type="nucleotide sequence ID" value="NZ_JACOPF010000002.1"/>
</dbReference>
<keyword evidence="5" id="KW-1185">Reference proteome</keyword>
<organism evidence="4 5">
    <name type="scientific">Mediterraneibacter hominis</name>
    <dbReference type="NCBI Taxonomy" id="2763054"/>
    <lineage>
        <taxon>Bacteria</taxon>
        <taxon>Bacillati</taxon>
        <taxon>Bacillota</taxon>
        <taxon>Clostridia</taxon>
        <taxon>Lachnospirales</taxon>
        <taxon>Lachnospiraceae</taxon>
        <taxon>Mediterraneibacter</taxon>
    </lineage>
</organism>
<feature type="chain" id="PRO_5039651417" evidence="2">
    <location>
        <begin position="21"/>
        <end position="194"/>
    </location>
</feature>
<dbReference type="Pfam" id="PF03413">
    <property type="entry name" value="PepSY"/>
    <property type="match status" value="1"/>
</dbReference>